<dbReference type="RefSeq" id="WP_147145672.1">
    <property type="nucleotide sequence ID" value="NZ_BJXN01000003.1"/>
</dbReference>
<accession>A0A511RJ94</accession>
<feature type="domain" description="Cysteine-rich" evidence="1">
    <location>
        <begin position="133"/>
        <end position="214"/>
    </location>
</feature>
<dbReference type="InterPro" id="IPR004017">
    <property type="entry name" value="Cys_rich_dom"/>
</dbReference>
<gene>
    <name evidence="2" type="ORF">ODE01S_05910</name>
</gene>
<sequence length="241" mass="26186">MRVCFFVTCLADQFFAEAAADAVRLLRALGAEVRFPRAQTCCGQPAYNAGHWDEARKMAAHTQEVFEGCDYVVLPSGSCTTMLRAYSPRLFEGDRPRYEAALDLAGRSYELVEFLVKVLNAESVGRGLAGRRVAYHHGCHVSRELGVKEEPLRLLEAAGAEVVPWEADQECCGFGGVFAVKNAPVSLAMADRKLDTVPEVDVLTSADGACLLHLAGRAKQRGLGVPVRHVASLLWEAHRGG</sequence>
<dbReference type="PANTHER" id="PTHR30296:SF0">
    <property type="entry name" value="LACTATE UTILIZATION PROTEIN A"/>
    <property type="match status" value="1"/>
</dbReference>
<dbReference type="OrthoDB" id="9770306at2"/>
<dbReference type="Proteomes" id="UP000321827">
    <property type="component" value="Unassembled WGS sequence"/>
</dbReference>
<proteinExistence type="predicted"/>
<dbReference type="GO" id="GO:0016491">
    <property type="term" value="F:oxidoreductase activity"/>
    <property type="evidence" value="ECO:0007669"/>
    <property type="project" value="UniProtKB-ARBA"/>
</dbReference>
<dbReference type="PANTHER" id="PTHR30296">
    <property type="entry name" value="UNCHARACTERIZED PROTEIN YKGE"/>
    <property type="match status" value="1"/>
</dbReference>
<name>A0A511RJ94_9DEIN</name>
<organism evidence="2 3">
    <name type="scientific">Oceanithermus desulfurans NBRC 100063</name>
    <dbReference type="NCBI Taxonomy" id="1227550"/>
    <lineage>
        <taxon>Bacteria</taxon>
        <taxon>Thermotogati</taxon>
        <taxon>Deinococcota</taxon>
        <taxon>Deinococci</taxon>
        <taxon>Thermales</taxon>
        <taxon>Thermaceae</taxon>
        <taxon>Oceanithermus</taxon>
    </lineage>
</organism>
<evidence type="ECO:0000259" key="1">
    <source>
        <dbReference type="Pfam" id="PF02754"/>
    </source>
</evidence>
<evidence type="ECO:0000313" key="3">
    <source>
        <dbReference type="Proteomes" id="UP000321827"/>
    </source>
</evidence>
<dbReference type="AlphaFoldDB" id="A0A511RJ94"/>
<reference evidence="2 3" key="1">
    <citation type="submission" date="2019-07" db="EMBL/GenBank/DDBJ databases">
        <title>Whole genome shotgun sequence of Oceanithermus desulfurans NBRC 100063.</title>
        <authorList>
            <person name="Hosoyama A."/>
            <person name="Uohara A."/>
            <person name="Ohji S."/>
            <person name="Ichikawa N."/>
        </authorList>
    </citation>
    <scope>NUCLEOTIDE SEQUENCE [LARGE SCALE GENOMIC DNA]</scope>
    <source>
        <strain evidence="2 3">NBRC 100063</strain>
    </source>
</reference>
<feature type="domain" description="Cysteine-rich" evidence="1">
    <location>
        <begin position="3"/>
        <end position="84"/>
    </location>
</feature>
<dbReference type="EMBL" id="BJXN01000003">
    <property type="protein sequence ID" value="GEM89157.1"/>
    <property type="molecule type" value="Genomic_DNA"/>
</dbReference>
<evidence type="ECO:0000313" key="2">
    <source>
        <dbReference type="EMBL" id="GEM89157.1"/>
    </source>
</evidence>
<dbReference type="Pfam" id="PF02754">
    <property type="entry name" value="CCG"/>
    <property type="match status" value="2"/>
</dbReference>
<protein>
    <submittedName>
        <fullName evidence="2">Iron-sulfur protein</fullName>
    </submittedName>
</protein>
<comment type="caution">
    <text evidence="2">The sequence shown here is derived from an EMBL/GenBank/DDBJ whole genome shotgun (WGS) entry which is preliminary data.</text>
</comment>
<dbReference type="GO" id="GO:0005829">
    <property type="term" value="C:cytosol"/>
    <property type="evidence" value="ECO:0007669"/>
    <property type="project" value="TreeGrafter"/>
</dbReference>